<name>A0A1R2B0H2_9CILI</name>
<accession>A0A1R2B0H2</accession>
<dbReference type="EMBL" id="MPUH01001121">
    <property type="protein sequence ID" value="OMJ70130.1"/>
    <property type="molecule type" value="Genomic_DNA"/>
</dbReference>
<organism evidence="1 2">
    <name type="scientific">Stentor coeruleus</name>
    <dbReference type="NCBI Taxonomy" id="5963"/>
    <lineage>
        <taxon>Eukaryota</taxon>
        <taxon>Sar</taxon>
        <taxon>Alveolata</taxon>
        <taxon>Ciliophora</taxon>
        <taxon>Postciliodesmatophora</taxon>
        <taxon>Heterotrichea</taxon>
        <taxon>Heterotrichida</taxon>
        <taxon>Stentoridae</taxon>
        <taxon>Stentor</taxon>
    </lineage>
</organism>
<dbReference type="SUPFAM" id="SSF48452">
    <property type="entry name" value="TPR-like"/>
    <property type="match status" value="1"/>
</dbReference>
<evidence type="ECO:0000313" key="2">
    <source>
        <dbReference type="Proteomes" id="UP000187209"/>
    </source>
</evidence>
<reference evidence="1 2" key="1">
    <citation type="submission" date="2016-11" db="EMBL/GenBank/DDBJ databases">
        <title>The macronuclear genome of Stentor coeruleus: a giant cell with tiny introns.</title>
        <authorList>
            <person name="Slabodnick M."/>
            <person name="Ruby J.G."/>
            <person name="Reiff S.B."/>
            <person name="Swart E.C."/>
            <person name="Gosai S."/>
            <person name="Prabakaran S."/>
            <person name="Witkowska E."/>
            <person name="Larue G.E."/>
            <person name="Fisher S."/>
            <person name="Freeman R.M."/>
            <person name="Gunawardena J."/>
            <person name="Chu W."/>
            <person name="Stover N.A."/>
            <person name="Gregory B.D."/>
            <person name="Nowacki M."/>
            <person name="Derisi J."/>
            <person name="Roy S.W."/>
            <person name="Marshall W.F."/>
            <person name="Sood P."/>
        </authorList>
    </citation>
    <scope>NUCLEOTIDE SEQUENCE [LARGE SCALE GENOMIC DNA]</scope>
    <source>
        <strain evidence="1">WM001</strain>
    </source>
</reference>
<dbReference type="Proteomes" id="UP000187209">
    <property type="component" value="Unassembled WGS sequence"/>
</dbReference>
<dbReference type="Gene3D" id="1.25.40.10">
    <property type="entry name" value="Tetratricopeptide repeat domain"/>
    <property type="match status" value="1"/>
</dbReference>
<proteinExistence type="predicted"/>
<evidence type="ECO:0000313" key="1">
    <source>
        <dbReference type="EMBL" id="OMJ70130.1"/>
    </source>
</evidence>
<dbReference type="AlphaFoldDB" id="A0A1R2B0H2"/>
<comment type="caution">
    <text evidence="1">The sequence shown here is derived from an EMBL/GenBank/DDBJ whole genome shotgun (WGS) entry which is preliminary data.</text>
</comment>
<dbReference type="OrthoDB" id="299411at2759"/>
<protein>
    <submittedName>
        <fullName evidence="1">Uncharacterized protein</fullName>
    </submittedName>
</protein>
<keyword evidence="2" id="KW-1185">Reference proteome</keyword>
<dbReference type="InterPro" id="IPR011990">
    <property type="entry name" value="TPR-like_helical_dom_sf"/>
</dbReference>
<gene>
    <name evidence="1" type="ORF">SteCoe_31967</name>
</gene>
<sequence length="435" mass="50423">MDEQKEENPNSLAEIPKIIKDYSGIAATYIEQQDFENALEALTHSRDLLTALEEQGGTIDNSFWVETFHNSALCYQRLGRLEDCVTCLEECLYFLKDKTPWEVKCHKHFLNTSKNYLEKITKSKYKCKINIQLCAILSQLNRHESALIHGKKAYERAQRAVTYCYEICKDHLVLHKRLLGYSKLKAQHSQYKLLESPHYIYFTNLVQFAVPIIKSLLKIFGKTEILDAKKCTLNTYTAEWLMGFQIGDMMIIDYLDFNELKSRTGIDDEISSDLLLEKICFLTISTYCVGTEIRMLSNQKFSKYILNDSKDHYLASVKYAEFLPTSSLLYTHISLTYTKYFGHQKTEKKPKETIVEKPKKKSKSPEIEKIYRPKSLKVIKKVSPSKKPKINSSAARIVNALGQRKELIEALQKDRAYFEQNLPARNEPDPETNVE</sequence>